<reference evidence="2 3" key="1">
    <citation type="submission" date="2024-06" db="EMBL/GenBank/DDBJ databases">
        <authorList>
            <person name="Kaempfer P."/>
            <person name="Viver T."/>
        </authorList>
    </citation>
    <scope>NUCLEOTIDE SEQUENCE [LARGE SCALE GENOMIC DNA]</scope>
    <source>
        <strain evidence="2 3">ST-64</strain>
    </source>
</reference>
<feature type="chain" id="PRO_5046088791" evidence="1">
    <location>
        <begin position="31"/>
        <end position="285"/>
    </location>
</feature>
<dbReference type="Proteomes" id="UP001629244">
    <property type="component" value="Unassembled WGS sequence"/>
</dbReference>
<accession>A0ABW8YNS9</accession>
<evidence type="ECO:0000313" key="3">
    <source>
        <dbReference type="Proteomes" id="UP001629244"/>
    </source>
</evidence>
<feature type="signal peptide" evidence="1">
    <location>
        <begin position="1"/>
        <end position="30"/>
    </location>
</feature>
<organism evidence="2 3">
    <name type="scientific">Sphingomonas plantiphila</name>
    <dbReference type="NCBI Taxonomy" id="3163295"/>
    <lineage>
        <taxon>Bacteria</taxon>
        <taxon>Pseudomonadati</taxon>
        <taxon>Pseudomonadota</taxon>
        <taxon>Alphaproteobacteria</taxon>
        <taxon>Sphingomonadales</taxon>
        <taxon>Sphingomonadaceae</taxon>
        <taxon>Sphingomonas</taxon>
    </lineage>
</organism>
<evidence type="ECO:0000313" key="2">
    <source>
        <dbReference type="EMBL" id="MFL9841941.1"/>
    </source>
</evidence>
<evidence type="ECO:0000256" key="1">
    <source>
        <dbReference type="SAM" id="SignalP"/>
    </source>
</evidence>
<dbReference type="SUPFAM" id="SSF54427">
    <property type="entry name" value="NTF2-like"/>
    <property type="match status" value="1"/>
</dbReference>
<keyword evidence="3" id="KW-1185">Reference proteome</keyword>
<dbReference type="Gene3D" id="3.10.450.50">
    <property type="match status" value="2"/>
</dbReference>
<keyword evidence="1" id="KW-0732">Signal</keyword>
<proteinExistence type="predicted"/>
<dbReference type="RefSeq" id="WP_408079126.1">
    <property type="nucleotide sequence ID" value="NZ_JBELQC010000002.1"/>
</dbReference>
<name>A0ABW8YNS9_9SPHN</name>
<dbReference type="InterPro" id="IPR032710">
    <property type="entry name" value="NTF2-like_dom_sf"/>
</dbReference>
<dbReference type="EMBL" id="JBELQC010000002">
    <property type="protein sequence ID" value="MFL9841941.1"/>
    <property type="molecule type" value="Genomic_DNA"/>
</dbReference>
<protein>
    <submittedName>
        <fullName evidence="2">Nuclear transport factor 2 family protein</fullName>
    </submittedName>
</protein>
<sequence length="285" mass="30754">MIRIARWARRAAIASVAVATVMLQPHMAFAQQDAFASLLAAEAAFAADAMREGITPAFRAHAAQDSVLLTPEPVPATEYLAKQQDTPGLTLEWRPRLAGVARSGDLGFTSGPYRMALGSRVTTGEFLTIWSRGADGRWRWFLDHGLPPQASADRSLPSVTSVQRFAFGDLPPQEGAGVDELEDVERALNRAYLDRGLSGLLPTLAADGYLLRPGRGPLGKSEASVLASDAQRFTGVDRLGTRISADGALAVSYGRLLPESGAPANYVRIWRRDRGGWELLIDELT</sequence>
<gene>
    <name evidence="2" type="ORF">ABS767_13280</name>
</gene>
<comment type="caution">
    <text evidence="2">The sequence shown here is derived from an EMBL/GenBank/DDBJ whole genome shotgun (WGS) entry which is preliminary data.</text>
</comment>